<keyword evidence="3" id="KW-1185">Reference proteome</keyword>
<organism evidence="2 3">
    <name type="scientific">Hypericibacter terrae</name>
    <dbReference type="NCBI Taxonomy" id="2602015"/>
    <lineage>
        <taxon>Bacteria</taxon>
        <taxon>Pseudomonadati</taxon>
        <taxon>Pseudomonadota</taxon>
        <taxon>Alphaproteobacteria</taxon>
        <taxon>Rhodospirillales</taxon>
        <taxon>Dongiaceae</taxon>
        <taxon>Hypericibacter</taxon>
    </lineage>
</organism>
<feature type="compositionally biased region" description="Basic and acidic residues" evidence="1">
    <location>
        <begin position="22"/>
        <end position="35"/>
    </location>
</feature>
<gene>
    <name evidence="2" type="ORF">FRZ44_13170</name>
</gene>
<accession>A0A5J6MG17</accession>
<evidence type="ECO:0000256" key="1">
    <source>
        <dbReference type="SAM" id="MobiDB-lite"/>
    </source>
</evidence>
<dbReference type="AlphaFoldDB" id="A0A5J6MG17"/>
<name>A0A5J6MG17_9PROT</name>
<dbReference type="EMBL" id="CP042906">
    <property type="protein sequence ID" value="QEX16027.1"/>
    <property type="molecule type" value="Genomic_DNA"/>
</dbReference>
<protein>
    <submittedName>
        <fullName evidence="2">Uncharacterized protein</fullName>
    </submittedName>
</protein>
<dbReference type="KEGG" id="htq:FRZ44_13170"/>
<reference evidence="2 3" key="1">
    <citation type="submission" date="2019-08" db="EMBL/GenBank/DDBJ databases">
        <title>Hyperibacter terrae gen. nov., sp. nov. and Hyperibacter viscosus sp. nov., two new members in the family Rhodospirillaceae isolated from the rhizosphere of Hypericum perforatum.</title>
        <authorList>
            <person name="Noviana Z."/>
        </authorList>
    </citation>
    <scope>NUCLEOTIDE SEQUENCE [LARGE SCALE GENOMIC DNA]</scope>
    <source>
        <strain evidence="2 3">R5913</strain>
    </source>
</reference>
<proteinExistence type="predicted"/>
<evidence type="ECO:0000313" key="2">
    <source>
        <dbReference type="EMBL" id="QEX16027.1"/>
    </source>
</evidence>
<sequence>MRRAPRIQTVTTTAAAAASDAEPSKSEGARKESRAPDANACAQRSRHALRCLLRIVPTGRRSGSGETL</sequence>
<feature type="region of interest" description="Disordered" evidence="1">
    <location>
        <begin position="1"/>
        <end position="43"/>
    </location>
</feature>
<evidence type="ECO:0000313" key="3">
    <source>
        <dbReference type="Proteomes" id="UP000326202"/>
    </source>
</evidence>
<dbReference type="Proteomes" id="UP000326202">
    <property type="component" value="Chromosome"/>
</dbReference>